<dbReference type="GO" id="GO:0046872">
    <property type="term" value="F:metal ion binding"/>
    <property type="evidence" value="ECO:0007669"/>
    <property type="project" value="UniProtKB-KW"/>
</dbReference>
<dbReference type="InterPro" id="IPR031168">
    <property type="entry name" value="G_TrmE"/>
</dbReference>
<protein>
    <recommendedName>
        <fullName evidence="8">tRNA modification GTPase MnmE</fullName>
        <ecNumber evidence="8">3.6.-.-</ecNumber>
    </recommendedName>
</protein>
<organism evidence="11 12">
    <name type="scientific">Limoniibacter endophyticus</name>
    <dbReference type="NCBI Taxonomy" id="1565040"/>
    <lineage>
        <taxon>Bacteria</taxon>
        <taxon>Pseudomonadati</taxon>
        <taxon>Pseudomonadota</taxon>
        <taxon>Alphaproteobacteria</taxon>
        <taxon>Hyphomicrobiales</taxon>
        <taxon>Bartonellaceae</taxon>
        <taxon>Limoniibacter</taxon>
    </lineage>
</organism>
<dbReference type="InterPro" id="IPR027368">
    <property type="entry name" value="MnmE_dom2"/>
</dbReference>
<dbReference type="PROSITE" id="PS51709">
    <property type="entry name" value="G_TRME"/>
    <property type="match status" value="1"/>
</dbReference>
<comment type="caution">
    <text evidence="11">The sequence shown here is derived from an EMBL/GenBank/DDBJ whole genome shotgun (WGS) entry which is preliminary data.</text>
</comment>
<evidence type="ECO:0000256" key="6">
    <source>
        <dbReference type="ARBA" id="ARBA00022958"/>
    </source>
</evidence>
<dbReference type="InterPro" id="IPR006073">
    <property type="entry name" value="GTP-bd"/>
</dbReference>
<feature type="binding site" evidence="8">
    <location>
        <begin position="243"/>
        <end position="249"/>
    </location>
    <ligand>
        <name>GTP</name>
        <dbReference type="ChEBI" id="CHEBI:37565"/>
    </ligand>
</feature>
<dbReference type="Pfam" id="PF12631">
    <property type="entry name" value="MnmE_helical"/>
    <property type="match status" value="1"/>
</dbReference>
<evidence type="ECO:0000256" key="1">
    <source>
        <dbReference type="ARBA" id="ARBA00011043"/>
    </source>
</evidence>
<dbReference type="CDD" id="cd04164">
    <property type="entry name" value="trmE"/>
    <property type="match status" value="1"/>
</dbReference>
<dbReference type="EMBL" id="BMZO01000007">
    <property type="protein sequence ID" value="GHC74377.1"/>
    <property type="molecule type" value="Genomic_DNA"/>
</dbReference>
<dbReference type="SUPFAM" id="SSF116878">
    <property type="entry name" value="TrmE connector domain"/>
    <property type="match status" value="1"/>
</dbReference>
<dbReference type="Pfam" id="PF10396">
    <property type="entry name" value="TrmE_N"/>
    <property type="match status" value="1"/>
</dbReference>
<dbReference type="HAMAP" id="MF_00379">
    <property type="entry name" value="GTPase_MnmE"/>
    <property type="match status" value="1"/>
</dbReference>
<evidence type="ECO:0000256" key="4">
    <source>
        <dbReference type="ARBA" id="ARBA00022801"/>
    </source>
</evidence>
<feature type="binding site" evidence="8">
    <location>
        <position position="431"/>
    </location>
    <ligand>
        <name>(6S)-5-formyl-5,6,7,8-tetrahydrofolate</name>
        <dbReference type="ChEBI" id="CHEBI:57457"/>
    </ligand>
</feature>
<feature type="binding site" evidence="8">
    <location>
        <begin position="224"/>
        <end position="229"/>
    </location>
    <ligand>
        <name>GTP</name>
        <dbReference type="ChEBI" id="CHEBI:37565"/>
    </ligand>
</feature>
<comment type="subunit">
    <text evidence="8">Homodimer. Heterotetramer of two MnmE and two MnmG subunits.</text>
</comment>
<evidence type="ECO:0000256" key="9">
    <source>
        <dbReference type="RuleBase" id="RU003313"/>
    </source>
</evidence>
<dbReference type="NCBIfam" id="TIGR00231">
    <property type="entry name" value="small_GTP"/>
    <property type="match status" value="1"/>
</dbReference>
<dbReference type="EC" id="3.6.-.-" evidence="8"/>
<dbReference type="PANTHER" id="PTHR42714">
    <property type="entry name" value="TRNA MODIFICATION GTPASE GTPBP3"/>
    <property type="match status" value="1"/>
</dbReference>
<dbReference type="GO" id="GO:0005525">
    <property type="term" value="F:GTP binding"/>
    <property type="evidence" value="ECO:0007669"/>
    <property type="project" value="UniProtKB-UniRule"/>
</dbReference>
<sequence length="431" mass="46667">MDTIFALSSGSLPSGVAVIRLTGKDCSSIIQQLFSRPVGERMLVYGRFTDLKGNTLDHGLCCFFPGPRSFTGEDSAEFHLHGSKAVIAAALKVLGAIPGTRMAEPGEFSKRAFLNGKMDLTGAEALKDLIDAETEAQRVQAVINTSGAQKIIYSQWRQRMLHARAMIEAELDFSDEGDVPGSVSSNVREDMERLLKEIEGHVAQAHRSEIVRDGFKIVLVGEPNVGKSSLLNTLCQREVAIVSEEAGTTRDVIQVSMDIDGIKCVISDTAGIREDAGHVEALGIIRAKEQIALADLVLLLSDSENFELASAIEAKDCIRISTKIDLRGVEGLGDTSISIKTGENLDHLLTMIGERARNAVGNFSDVVPSRQRHVDYLLLGAAHLTRFSKETSLEIQAEELRHASNALGRITGAIDVEDLLGHIFSSFCIGK</sequence>
<comment type="caution">
    <text evidence="8">Lacks conserved residue(s) required for the propagation of feature annotation.</text>
</comment>
<feature type="binding site" evidence="8">
    <location>
        <position position="249"/>
    </location>
    <ligand>
        <name>Mg(2+)</name>
        <dbReference type="ChEBI" id="CHEBI:18420"/>
    </ligand>
</feature>
<dbReference type="PANTHER" id="PTHR42714:SF2">
    <property type="entry name" value="TRNA MODIFICATION GTPASE GTPBP3, MITOCHONDRIAL"/>
    <property type="match status" value="1"/>
</dbReference>
<dbReference type="Gene3D" id="3.40.50.300">
    <property type="entry name" value="P-loop containing nucleotide triphosphate hydrolases"/>
    <property type="match status" value="1"/>
</dbReference>
<accession>A0A8J3DT99</accession>
<keyword evidence="12" id="KW-1185">Reference proteome</keyword>
<dbReference type="GO" id="GO:0005737">
    <property type="term" value="C:cytoplasm"/>
    <property type="evidence" value="ECO:0007669"/>
    <property type="project" value="UniProtKB-SubCell"/>
</dbReference>
<dbReference type="InterPro" id="IPR005225">
    <property type="entry name" value="Small_GTP-bd"/>
</dbReference>
<dbReference type="NCBIfam" id="TIGR00450">
    <property type="entry name" value="mnmE_trmE_thdF"/>
    <property type="match status" value="1"/>
</dbReference>
<dbReference type="GO" id="GO:0003924">
    <property type="term" value="F:GTPase activity"/>
    <property type="evidence" value="ECO:0007669"/>
    <property type="project" value="UniProtKB-UniRule"/>
</dbReference>
<evidence type="ECO:0000256" key="7">
    <source>
        <dbReference type="ARBA" id="ARBA00023134"/>
    </source>
</evidence>
<keyword evidence="2 8" id="KW-0819">tRNA processing</keyword>
<feature type="domain" description="TrmE-type G" evidence="10">
    <location>
        <begin position="214"/>
        <end position="357"/>
    </location>
</feature>
<evidence type="ECO:0000313" key="12">
    <source>
        <dbReference type="Proteomes" id="UP000641137"/>
    </source>
</evidence>
<dbReference type="SUPFAM" id="SSF52540">
    <property type="entry name" value="P-loop containing nucleoside triphosphate hydrolases"/>
    <property type="match status" value="1"/>
</dbReference>
<dbReference type="InterPro" id="IPR027266">
    <property type="entry name" value="TrmE/GcvT-like"/>
</dbReference>
<dbReference type="InterPro" id="IPR025867">
    <property type="entry name" value="MnmE_helical"/>
</dbReference>
<name>A0A8J3DT99_9HYPH</name>
<evidence type="ECO:0000259" key="10">
    <source>
        <dbReference type="PROSITE" id="PS51709"/>
    </source>
</evidence>
<keyword evidence="6 8" id="KW-0630">Potassium</keyword>
<evidence type="ECO:0000256" key="8">
    <source>
        <dbReference type="HAMAP-Rule" id="MF_00379"/>
    </source>
</evidence>
<dbReference type="CDD" id="cd14858">
    <property type="entry name" value="TrmE_N"/>
    <property type="match status" value="1"/>
</dbReference>
<dbReference type="Gene3D" id="1.20.120.430">
    <property type="entry name" value="tRNA modification GTPase MnmE domain 2"/>
    <property type="match status" value="1"/>
</dbReference>
<feature type="binding site" evidence="8">
    <location>
        <begin position="268"/>
        <end position="271"/>
    </location>
    <ligand>
        <name>GTP</name>
        <dbReference type="ChEBI" id="CHEBI:37565"/>
    </ligand>
</feature>
<dbReference type="Proteomes" id="UP000641137">
    <property type="component" value="Unassembled WGS sequence"/>
</dbReference>
<reference evidence="11" key="1">
    <citation type="journal article" date="2014" name="Int. J. Syst. Evol. Microbiol.">
        <title>Complete genome sequence of Corynebacterium casei LMG S-19264T (=DSM 44701T), isolated from a smear-ripened cheese.</title>
        <authorList>
            <consortium name="US DOE Joint Genome Institute (JGI-PGF)"/>
            <person name="Walter F."/>
            <person name="Albersmeier A."/>
            <person name="Kalinowski J."/>
            <person name="Ruckert C."/>
        </authorList>
    </citation>
    <scope>NUCLEOTIDE SEQUENCE</scope>
    <source>
        <strain evidence="11">KCTC 42097</strain>
    </source>
</reference>
<evidence type="ECO:0000313" key="11">
    <source>
        <dbReference type="EMBL" id="GHC74377.1"/>
    </source>
</evidence>
<dbReference type="PRINTS" id="PR00449">
    <property type="entry name" value="RASTRNSFRMNG"/>
</dbReference>
<keyword evidence="7 8" id="KW-0342">GTP-binding</keyword>
<evidence type="ECO:0000256" key="2">
    <source>
        <dbReference type="ARBA" id="ARBA00022694"/>
    </source>
</evidence>
<keyword evidence="8" id="KW-0963">Cytoplasm</keyword>
<comment type="cofactor">
    <cofactor evidence="8">
        <name>K(+)</name>
        <dbReference type="ChEBI" id="CHEBI:29103"/>
    </cofactor>
    <text evidence="8">Binds 1 potassium ion per subunit.</text>
</comment>
<keyword evidence="3 8" id="KW-0547">Nucleotide-binding</keyword>
<feature type="binding site" evidence="8">
    <location>
        <position position="77"/>
    </location>
    <ligand>
        <name>(6S)-5-formyl-5,6,7,8-tetrahydrofolate</name>
        <dbReference type="ChEBI" id="CHEBI:57457"/>
    </ligand>
</feature>
<keyword evidence="5 8" id="KW-0460">Magnesium</keyword>
<dbReference type="NCBIfam" id="NF003661">
    <property type="entry name" value="PRK05291.1-3"/>
    <property type="match status" value="1"/>
</dbReference>
<dbReference type="FunFam" id="3.30.1360.120:FF:000007">
    <property type="entry name" value="tRNA modification GTPase GTPBP3, mitochondrial"/>
    <property type="match status" value="1"/>
</dbReference>
<dbReference type="RefSeq" id="WP_189490332.1">
    <property type="nucleotide sequence ID" value="NZ_BMZO01000007.1"/>
</dbReference>
<comment type="function">
    <text evidence="8">Exhibits a very high intrinsic GTPase hydrolysis rate. Involved in the addition of a carboxymethylaminomethyl (cmnm) group at the wobble position (U34) of certain tRNAs, forming tRNA-cmnm(5)s(2)U34.</text>
</comment>
<dbReference type="InterPro" id="IPR027417">
    <property type="entry name" value="P-loop_NTPase"/>
</dbReference>
<dbReference type="GO" id="GO:0030488">
    <property type="term" value="P:tRNA methylation"/>
    <property type="evidence" value="ECO:0007669"/>
    <property type="project" value="TreeGrafter"/>
</dbReference>
<feature type="binding site" evidence="8">
    <location>
        <position position="20"/>
    </location>
    <ligand>
        <name>(6S)-5-formyl-5,6,7,8-tetrahydrofolate</name>
        <dbReference type="ChEBI" id="CHEBI:57457"/>
    </ligand>
</feature>
<comment type="similarity">
    <text evidence="1 8 9">Belongs to the TRAFAC class TrmE-Era-EngA-EngB-Septin-like GTPase superfamily. TrmE GTPase family.</text>
</comment>
<evidence type="ECO:0000256" key="5">
    <source>
        <dbReference type="ARBA" id="ARBA00022842"/>
    </source>
</evidence>
<dbReference type="AlphaFoldDB" id="A0A8J3DT99"/>
<feature type="binding site" evidence="8">
    <location>
        <position position="228"/>
    </location>
    <ligand>
        <name>Mg(2+)</name>
        <dbReference type="ChEBI" id="CHEBI:18420"/>
    </ligand>
</feature>
<dbReference type="InterPro" id="IPR004520">
    <property type="entry name" value="GTPase_MnmE"/>
</dbReference>
<reference evidence="11" key="2">
    <citation type="submission" date="2020-09" db="EMBL/GenBank/DDBJ databases">
        <authorList>
            <person name="Sun Q."/>
            <person name="Kim S."/>
        </authorList>
    </citation>
    <scope>NUCLEOTIDE SEQUENCE</scope>
    <source>
        <strain evidence="11">KCTC 42097</strain>
    </source>
</reference>
<comment type="subcellular location">
    <subcellularLocation>
        <location evidence="8">Cytoplasm</location>
    </subcellularLocation>
</comment>
<keyword evidence="4 8" id="KW-0378">Hydrolase</keyword>
<gene>
    <name evidence="8 11" type="primary">mnmE</name>
    <name evidence="8" type="synonym">trmE</name>
    <name evidence="11" type="ORF">GCM10010136_23530</name>
</gene>
<dbReference type="Pfam" id="PF01926">
    <property type="entry name" value="MMR_HSR1"/>
    <property type="match status" value="1"/>
</dbReference>
<feature type="binding site" evidence="8">
    <location>
        <position position="117"/>
    </location>
    <ligand>
        <name>(6S)-5-formyl-5,6,7,8-tetrahydrofolate</name>
        <dbReference type="ChEBI" id="CHEBI:57457"/>
    </ligand>
</feature>
<evidence type="ECO:0000256" key="3">
    <source>
        <dbReference type="ARBA" id="ARBA00022741"/>
    </source>
</evidence>
<proteinExistence type="inferred from homology"/>
<dbReference type="GO" id="GO:0002098">
    <property type="term" value="P:tRNA wobble uridine modification"/>
    <property type="evidence" value="ECO:0007669"/>
    <property type="project" value="TreeGrafter"/>
</dbReference>
<dbReference type="InterPro" id="IPR018948">
    <property type="entry name" value="GTP-bd_TrmE_N"/>
</dbReference>
<dbReference type="Gene3D" id="3.30.1360.120">
    <property type="entry name" value="Probable tRNA modification gtpase trme, domain 1"/>
    <property type="match status" value="1"/>
</dbReference>
<keyword evidence="8" id="KW-0479">Metal-binding</keyword>